<keyword evidence="1 2" id="KW-0808">Transferase</keyword>
<comment type="caution">
    <text evidence="2">Lacks conserved residue(s) required for the propagation of feature annotation.</text>
</comment>
<dbReference type="Pfam" id="PF00561">
    <property type="entry name" value="Abhydrolase_1"/>
    <property type="match status" value="1"/>
</dbReference>
<dbReference type="GO" id="GO:0005737">
    <property type="term" value="C:cytoplasm"/>
    <property type="evidence" value="ECO:0007669"/>
    <property type="project" value="UniProtKB-SubCell"/>
</dbReference>
<dbReference type="EC" id="2.3.1.31" evidence="2"/>
<evidence type="ECO:0000313" key="6">
    <source>
        <dbReference type="Proteomes" id="UP000199225"/>
    </source>
</evidence>
<dbReference type="SUPFAM" id="SSF53474">
    <property type="entry name" value="alpha/beta-Hydrolases"/>
    <property type="match status" value="1"/>
</dbReference>
<dbReference type="InterPro" id="IPR000073">
    <property type="entry name" value="AB_hydrolase_1"/>
</dbReference>
<dbReference type="PIRSF" id="PIRSF000443">
    <property type="entry name" value="Homoser_Ac_trans"/>
    <property type="match status" value="1"/>
</dbReference>
<gene>
    <name evidence="2" type="primary">metXA</name>
    <name evidence="5" type="ORF">SAMN04490247_1536</name>
</gene>
<comment type="function">
    <text evidence="2">Transfers an acetyl group from acetyl-CoA to L-homoserine, forming acetyl-L-homoserine.</text>
</comment>
<sequence>MSVNRIQRCETSYKEISIGAFTCESGETLPEVTLAYEHFGNTEAPLLLICHALTGNQFTVGTEEEPGWWSGLFGKEGLIPEEDYQTITFNVLGGCHGSTGPASTNPETGEAYCLDFPTITIRDMVRAQKRALEVLGIDHLHAVIGGSLGGMQVYEWGLLYPDTMDNLFMLASTPFLSDYGIAFNHIGAEAIKRDPNWNGGAYDSNEELDGFEIARMTGMVTYRSSSLFQQRFNRGQNDENYHIQSYLDYQGKKIKKRFDANSYLYLLEAMNHHDITRGRGTLEEVADQYKADIYTVSFEKDLVYPKELMEEFSLLPRKTTHYHVETEFGHDGFLVEFDKWGTFIKYHLNV</sequence>
<evidence type="ECO:0000256" key="3">
    <source>
        <dbReference type="PIRSR" id="PIRSR000443-1"/>
    </source>
</evidence>
<comment type="subunit">
    <text evidence="2">Homodimer.</text>
</comment>
<feature type="active site" evidence="2 3">
    <location>
        <position position="301"/>
    </location>
</feature>
<dbReference type="EMBL" id="FNEV01000004">
    <property type="protein sequence ID" value="SDJ32924.1"/>
    <property type="molecule type" value="Genomic_DNA"/>
</dbReference>
<organism evidence="5 6">
    <name type="scientific">Salimicrobium halophilum</name>
    <dbReference type="NCBI Taxonomy" id="86666"/>
    <lineage>
        <taxon>Bacteria</taxon>
        <taxon>Bacillati</taxon>
        <taxon>Bacillota</taxon>
        <taxon>Bacilli</taxon>
        <taxon>Bacillales</taxon>
        <taxon>Bacillaceae</taxon>
        <taxon>Salimicrobium</taxon>
    </lineage>
</organism>
<reference evidence="6" key="1">
    <citation type="submission" date="2016-10" db="EMBL/GenBank/DDBJ databases">
        <authorList>
            <person name="Varghese N."/>
            <person name="Submissions S."/>
        </authorList>
    </citation>
    <scope>NUCLEOTIDE SEQUENCE [LARGE SCALE GENOMIC DNA]</scope>
    <source>
        <strain evidence="6">DSM 4771</strain>
    </source>
</reference>
<feature type="active site" evidence="2 3">
    <location>
        <position position="330"/>
    </location>
</feature>
<evidence type="ECO:0000313" key="5">
    <source>
        <dbReference type="EMBL" id="SDJ32924.1"/>
    </source>
</evidence>
<keyword evidence="2" id="KW-0486">Methionine biosynthesis</keyword>
<comment type="similarity">
    <text evidence="2">Belongs to the AB hydrolase superfamily. MetX family.</text>
</comment>
<dbReference type="STRING" id="86666.SAMN04490247_1536"/>
<keyword evidence="2" id="KW-0963">Cytoplasm</keyword>
<keyword evidence="6" id="KW-1185">Reference proteome</keyword>
<dbReference type="NCBIfam" id="TIGR01392">
    <property type="entry name" value="homoserO_Ac_trn"/>
    <property type="match status" value="1"/>
</dbReference>
<dbReference type="Proteomes" id="UP000199225">
    <property type="component" value="Unassembled WGS sequence"/>
</dbReference>
<proteinExistence type="inferred from homology"/>
<dbReference type="InterPro" id="IPR029058">
    <property type="entry name" value="AB_hydrolase_fold"/>
</dbReference>
<keyword evidence="2" id="KW-0012">Acyltransferase</keyword>
<feature type="domain" description="AB hydrolase-1" evidence="4">
    <location>
        <begin position="45"/>
        <end position="335"/>
    </location>
</feature>
<dbReference type="GO" id="GO:0004414">
    <property type="term" value="F:homoserine O-acetyltransferase activity"/>
    <property type="evidence" value="ECO:0007669"/>
    <property type="project" value="UniProtKB-UniRule"/>
</dbReference>
<dbReference type="HAMAP" id="MF_00296">
    <property type="entry name" value="MetX_acyltransf"/>
    <property type="match status" value="1"/>
</dbReference>
<keyword evidence="2" id="KW-0028">Amino-acid biosynthesis</keyword>
<comment type="catalytic activity">
    <reaction evidence="2">
        <text>L-homoserine + acetyl-CoA = O-acetyl-L-homoserine + CoA</text>
        <dbReference type="Rhea" id="RHEA:13701"/>
        <dbReference type="ChEBI" id="CHEBI:57287"/>
        <dbReference type="ChEBI" id="CHEBI:57288"/>
        <dbReference type="ChEBI" id="CHEBI:57476"/>
        <dbReference type="ChEBI" id="CHEBI:57716"/>
        <dbReference type="EC" id="2.3.1.31"/>
    </reaction>
</comment>
<feature type="binding site" evidence="2">
    <location>
        <position position="215"/>
    </location>
    <ligand>
        <name>substrate</name>
    </ligand>
</feature>
<evidence type="ECO:0000256" key="2">
    <source>
        <dbReference type="HAMAP-Rule" id="MF_00296"/>
    </source>
</evidence>
<evidence type="ECO:0000259" key="4">
    <source>
        <dbReference type="Pfam" id="PF00561"/>
    </source>
</evidence>
<dbReference type="GO" id="GO:0009092">
    <property type="term" value="P:homoserine metabolic process"/>
    <property type="evidence" value="ECO:0007669"/>
    <property type="project" value="TreeGrafter"/>
</dbReference>
<dbReference type="RefSeq" id="WP_176757468.1">
    <property type="nucleotide sequence ID" value="NZ_FNEV01000004.1"/>
</dbReference>
<comment type="subcellular location">
    <subcellularLocation>
        <location evidence="2">Cytoplasm</location>
    </subcellularLocation>
</comment>
<dbReference type="AlphaFoldDB" id="A0A1G8SUS2"/>
<name>A0A1G8SUS2_9BACI</name>
<dbReference type="NCBIfam" id="NF001209">
    <property type="entry name" value="PRK00175.1"/>
    <property type="match status" value="1"/>
</dbReference>
<dbReference type="GO" id="GO:0009086">
    <property type="term" value="P:methionine biosynthetic process"/>
    <property type="evidence" value="ECO:0007669"/>
    <property type="project" value="UniProtKB-UniRule"/>
</dbReference>
<feature type="binding site" evidence="2">
    <location>
        <position position="331"/>
    </location>
    <ligand>
        <name>substrate</name>
    </ligand>
</feature>
<accession>A0A1G8SUS2</accession>
<dbReference type="PANTHER" id="PTHR32268:SF11">
    <property type="entry name" value="HOMOSERINE O-ACETYLTRANSFERASE"/>
    <property type="match status" value="1"/>
</dbReference>
<dbReference type="UniPathway" id="UPA00051">
    <property type="reaction ID" value="UER00074"/>
</dbReference>
<dbReference type="Gene3D" id="3.40.50.1820">
    <property type="entry name" value="alpha/beta hydrolase"/>
    <property type="match status" value="1"/>
</dbReference>
<evidence type="ECO:0000256" key="1">
    <source>
        <dbReference type="ARBA" id="ARBA00022679"/>
    </source>
</evidence>
<dbReference type="PANTHER" id="PTHR32268">
    <property type="entry name" value="HOMOSERINE O-ACETYLTRANSFERASE"/>
    <property type="match status" value="1"/>
</dbReference>
<protein>
    <recommendedName>
        <fullName evidence="2">Homoserine O-acetyltransferase</fullName>
        <shortName evidence="2">HAT</shortName>
        <ecNumber evidence="2">2.3.1.31</ecNumber>
    </recommendedName>
    <alternativeName>
        <fullName evidence="2">Homoserine transacetylase</fullName>
        <shortName evidence="2">HTA</shortName>
    </alternativeName>
</protein>
<comment type="pathway">
    <text evidence="2">Amino-acid biosynthesis; L-methionine biosynthesis via de novo pathway; O-acetyl-L-homoserine from L-homoserine: step 1/1.</text>
</comment>
<feature type="active site" description="Nucleophile" evidence="2 3">
    <location>
        <position position="147"/>
    </location>
</feature>
<dbReference type="InterPro" id="IPR008220">
    <property type="entry name" value="HAT_MetX-like"/>
</dbReference>